<feature type="region of interest" description="Disordered" evidence="12">
    <location>
        <begin position="241"/>
        <end position="263"/>
    </location>
</feature>
<keyword evidence="8" id="KW-0949">S-adenosyl-L-methionine</keyword>
<evidence type="ECO:0000256" key="12">
    <source>
        <dbReference type="SAM" id="MobiDB-lite"/>
    </source>
</evidence>
<evidence type="ECO:0000256" key="2">
    <source>
        <dbReference type="ARBA" id="ARBA00005369"/>
    </source>
</evidence>
<proteinExistence type="inferred from homology"/>
<dbReference type="GO" id="GO:0008168">
    <property type="term" value="F:methyltransferase activity"/>
    <property type="evidence" value="ECO:0007669"/>
    <property type="project" value="UniProtKB-KW"/>
</dbReference>
<keyword evidence="5" id="KW-0963">Cytoplasm</keyword>
<evidence type="ECO:0000313" key="14">
    <source>
        <dbReference type="Proteomes" id="UP001432209"/>
    </source>
</evidence>
<dbReference type="RefSeq" id="WP_329078059.1">
    <property type="nucleotide sequence ID" value="NZ_CP109495.1"/>
</dbReference>
<evidence type="ECO:0000256" key="6">
    <source>
        <dbReference type="ARBA" id="ARBA00022603"/>
    </source>
</evidence>
<dbReference type="PANTHER" id="PTHR11579">
    <property type="entry name" value="PROTEIN-L-ISOASPARTATE O-METHYLTRANSFERASE"/>
    <property type="match status" value="1"/>
</dbReference>
<reference evidence="13" key="1">
    <citation type="submission" date="2022-10" db="EMBL/GenBank/DDBJ databases">
        <title>The complete genomes of actinobacterial strains from the NBC collection.</title>
        <authorList>
            <person name="Joergensen T.S."/>
            <person name="Alvarez Arevalo M."/>
            <person name="Sterndorff E.B."/>
            <person name="Faurdal D."/>
            <person name="Vuksanovic O."/>
            <person name="Mourched A.-S."/>
            <person name="Charusanti P."/>
            <person name="Shaw S."/>
            <person name="Blin K."/>
            <person name="Weber T."/>
        </authorList>
    </citation>
    <scope>NUCLEOTIDE SEQUENCE</scope>
    <source>
        <strain evidence="13">NBC_01432</strain>
    </source>
</reference>
<dbReference type="InterPro" id="IPR000682">
    <property type="entry name" value="PCMT"/>
</dbReference>
<protein>
    <recommendedName>
        <fullName evidence="4">Protein-L-isoaspartate O-methyltransferase</fullName>
        <ecNumber evidence="3">2.1.1.77</ecNumber>
    </recommendedName>
    <alternativeName>
        <fullName evidence="11">L-isoaspartyl protein carboxyl methyltransferase</fullName>
    </alternativeName>
    <alternativeName>
        <fullName evidence="9">Protein L-isoaspartyl methyltransferase</fullName>
    </alternativeName>
    <alternativeName>
        <fullName evidence="10">Protein-beta-aspartate methyltransferase</fullName>
    </alternativeName>
</protein>
<gene>
    <name evidence="13" type="ORF">OG442_24430</name>
</gene>
<dbReference type="EC" id="2.1.1.77" evidence="3"/>
<evidence type="ECO:0000256" key="11">
    <source>
        <dbReference type="ARBA" id="ARBA00031350"/>
    </source>
</evidence>
<dbReference type="Proteomes" id="UP001432209">
    <property type="component" value="Chromosome"/>
</dbReference>
<evidence type="ECO:0000313" key="13">
    <source>
        <dbReference type="EMBL" id="WUX54440.1"/>
    </source>
</evidence>
<accession>A0ABZ2AAU7</accession>
<dbReference type="CDD" id="cd02440">
    <property type="entry name" value="AdoMet_MTases"/>
    <property type="match status" value="1"/>
</dbReference>
<dbReference type="InterPro" id="IPR029063">
    <property type="entry name" value="SAM-dependent_MTases_sf"/>
</dbReference>
<evidence type="ECO:0000256" key="10">
    <source>
        <dbReference type="ARBA" id="ARBA00031323"/>
    </source>
</evidence>
<evidence type="ECO:0000256" key="9">
    <source>
        <dbReference type="ARBA" id="ARBA00030757"/>
    </source>
</evidence>
<evidence type="ECO:0000256" key="4">
    <source>
        <dbReference type="ARBA" id="ARBA00013346"/>
    </source>
</evidence>
<evidence type="ECO:0000256" key="5">
    <source>
        <dbReference type="ARBA" id="ARBA00022490"/>
    </source>
</evidence>
<evidence type="ECO:0000256" key="7">
    <source>
        <dbReference type="ARBA" id="ARBA00022679"/>
    </source>
</evidence>
<dbReference type="Gene3D" id="3.40.50.150">
    <property type="entry name" value="Vaccinia Virus protein VP39"/>
    <property type="match status" value="1"/>
</dbReference>
<keyword evidence="7" id="KW-0808">Transferase</keyword>
<evidence type="ECO:0000256" key="3">
    <source>
        <dbReference type="ARBA" id="ARBA00011890"/>
    </source>
</evidence>
<keyword evidence="6 13" id="KW-0489">Methyltransferase</keyword>
<organism evidence="13 14">
    <name type="scientific">Streptomyces niveus</name>
    <name type="common">Streptomyces spheroides</name>
    <dbReference type="NCBI Taxonomy" id="193462"/>
    <lineage>
        <taxon>Bacteria</taxon>
        <taxon>Bacillati</taxon>
        <taxon>Actinomycetota</taxon>
        <taxon>Actinomycetes</taxon>
        <taxon>Kitasatosporales</taxon>
        <taxon>Streptomycetaceae</taxon>
        <taxon>Streptomyces</taxon>
    </lineage>
</organism>
<dbReference type="Pfam" id="PF01135">
    <property type="entry name" value="PCMT"/>
    <property type="match status" value="1"/>
</dbReference>
<comment type="subcellular location">
    <subcellularLocation>
        <location evidence="1">Cytoplasm</location>
    </subcellularLocation>
</comment>
<evidence type="ECO:0000256" key="1">
    <source>
        <dbReference type="ARBA" id="ARBA00004496"/>
    </source>
</evidence>
<keyword evidence="14" id="KW-1185">Reference proteome</keyword>
<dbReference type="EMBL" id="CP109495">
    <property type="protein sequence ID" value="WUX54440.1"/>
    <property type="molecule type" value="Genomic_DNA"/>
</dbReference>
<sequence length="388" mass="41385">MDTPTRSTVDLTDQLLAEVAQFIDLLPSAFDRAIRAVPRHLFLPPLVWLRDGNGGHRPCDRATAPDEWLSAAYSDAPLVTQFTDGLPTSSASMPSVVLRMLALAGLDRKSARGRVLELGAGTGFNAALLCQLCGDQAVTTVELDPTLAAEAERNLKAVGHAPKVVRGDARAGWSAGAPYERVIATFSVDRVPSAWLEQTERGGHIVTPWHSAWCSGYGTLVLTTTPDGGGEGRFHSFASFMPMRGPSTATPSDDGRADEAEQVTSSALSPWAVAGGDLNAEFHVGLTVPGACYAWDASGEHAPTRLDVADDTGPSWATVDYDGHHADRFTVTQAGPRRLWDEISAAYDRWEELGRPSVDGYGLTADTAGAQQVWVEGVDGTRRAASYI</sequence>
<dbReference type="SUPFAM" id="SSF53335">
    <property type="entry name" value="S-adenosyl-L-methionine-dependent methyltransferases"/>
    <property type="match status" value="1"/>
</dbReference>
<comment type="similarity">
    <text evidence="2">Belongs to the methyltransferase superfamily. L-isoaspartyl/D-aspartyl protein methyltransferase family.</text>
</comment>
<dbReference type="GO" id="GO:0032259">
    <property type="term" value="P:methylation"/>
    <property type="evidence" value="ECO:0007669"/>
    <property type="project" value="UniProtKB-KW"/>
</dbReference>
<name>A0ABZ2AAU7_STRNV</name>
<evidence type="ECO:0000256" key="8">
    <source>
        <dbReference type="ARBA" id="ARBA00022691"/>
    </source>
</evidence>
<dbReference type="PANTHER" id="PTHR11579:SF0">
    <property type="entry name" value="PROTEIN-L-ISOASPARTATE(D-ASPARTATE) O-METHYLTRANSFERASE"/>
    <property type="match status" value="1"/>
</dbReference>